<sequence length="147" mass="16733">MRSVLRARNKLVFEDIEFHVTRFVEPSQKELVRLIELAGGKVHSEKPDPKYLAQCIESEQPYIIISCENDARFLSYLAEAKLPIYNVDLVLFAMLRQVIEPLPQYRIPIPIVVKSHVFRQPPPYTAPSKEPVTSTASTPTPMEVSAN</sequence>
<evidence type="ECO:0000256" key="1">
    <source>
        <dbReference type="ARBA" id="ARBA00004123"/>
    </source>
</evidence>
<feature type="compositionally biased region" description="Polar residues" evidence="6">
    <location>
        <begin position="131"/>
        <end position="147"/>
    </location>
</feature>
<dbReference type="PROSITE" id="PS50172">
    <property type="entry name" value="BRCT"/>
    <property type="match status" value="1"/>
</dbReference>
<gene>
    <name evidence="8" type="ORF">CRE_29959</name>
</gene>
<feature type="domain" description="BRCT" evidence="7">
    <location>
        <begin position="8"/>
        <end position="107"/>
    </location>
</feature>
<organism evidence="9">
    <name type="scientific">Caenorhabditis remanei</name>
    <name type="common">Caenorhabditis vulgaris</name>
    <dbReference type="NCBI Taxonomy" id="31234"/>
    <lineage>
        <taxon>Eukaryota</taxon>
        <taxon>Metazoa</taxon>
        <taxon>Ecdysozoa</taxon>
        <taxon>Nematoda</taxon>
        <taxon>Chromadorea</taxon>
        <taxon>Rhabditida</taxon>
        <taxon>Rhabditina</taxon>
        <taxon>Rhabditomorpha</taxon>
        <taxon>Rhabditoidea</taxon>
        <taxon>Rhabditidae</taxon>
        <taxon>Peloderinae</taxon>
        <taxon>Caenorhabditis</taxon>
    </lineage>
</organism>
<dbReference type="InterPro" id="IPR036420">
    <property type="entry name" value="BRCT_dom_sf"/>
</dbReference>
<evidence type="ECO:0000256" key="5">
    <source>
        <dbReference type="ARBA" id="ARBA00030146"/>
    </source>
</evidence>
<dbReference type="InterPro" id="IPR001357">
    <property type="entry name" value="BRCT_dom"/>
</dbReference>
<evidence type="ECO:0000256" key="6">
    <source>
        <dbReference type="SAM" id="MobiDB-lite"/>
    </source>
</evidence>
<dbReference type="Pfam" id="PF16589">
    <property type="entry name" value="BRCT_2"/>
    <property type="match status" value="1"/>
</dbReference>
<dbReference type="Proteomes" id="UP000008281">
    <property type="component" value="Unassembled WGS sequence"/>
</dbReference>
<dbReference type="PANTHER" id="PTHR23196:SF1">
    <property type="entry name" value="PAX-INTERACTING PROTEIN 1"/>
    <property type="match status" value="1"/>
</dbReference>
<evidence type="ECO:0000313" key="9">
    <source>
        <dbReference type="Proteomes" id="UP000008281"/>
    </source>
</evidence>
<dbReference type="Gene3D" id="3.40.50.10190">
    <property type="entry name" value="BRCT domain"/>
    <property type="match status" value="1"/>
</dbReference>
<dbReference type="STRING" id="31234.E3MLW0"/>
<dbReference type="eggNOG" id="KOG2043">
    <property type="taxonomic scope" value="Eukaryota"/>
</dbReference>
<dbReference type="GO" id="GO:0006974">
    <property type="term" value="P:DNA damage response"/>
    <property type="evidence" value="ECO:0007669"/>
    <property type="project" value="UniProtKB-KW"/>
</dbReference>
<evidence type="ECO:0000313" key="8">
    <source>
        <dbReference type="EMBL" id="EFP04788.1"/>
    </source>
</evidence>
<proteinExistence type="predicted"/>
<reference evidence="8" key="1">
    <citation type="submission" date="2007-07" db="EMBL/GenBank/DDBJ databases">
        <title>PCAP assembly of the Caenorhabditis remanei genome.</title>
        <authorList>
            <consortium name="The Caenorhabditis remanei Sequencing Consortium"/>
            <person name="Wilson R.K."/>
        </authorList>
    </citation>
    <scope>NUCLEOTIDE SEQUENCE [LARGE SCALE GENOMIC DNA]</scope>
    <source>
        <strain evidence="8">PB4641</strain>
    </source>
</reference>
<keyword evidence="3" id="KW-0539">Nucleus</keyword>
<keyword evidence="9" id="KW-1185">Reference proteome</keyword>
<evidence type="ECO:0000256" key="4">
    <source>
        <dbReference type="ARBA" id="ARBA00023858"/>
    </source>
</evidence>
<dbReference type="EMBL" id="DS268456">
    <property type="protein sequence ID" value="EFP04788.1"/>
    <property type="molecule type" value="Genomic_DNA"/>
</dbReference>
<accession>E3MLW0</accession>
<comment type="subcellular location">
    <subcellularLocation>
        <location evidence="1">Nucleus</location>
    </subcellularLocation>
</comment>
<feature type="region of interest" description="Disordered" evidence="6">
    <location>
        <begin position="124"/>
        <end position="147"/>
    </location>
</feature>
<evidence type="ECO:0000256" key="2">
    <source>
        <dbReference type="ARBA" id="ARBA00022763"/>
    </source>
</evidence>
<protein>
    <recommendedName>
        <fullName evidence="4">PAX-interacting protein 1</fullName>
    </recommendedName>
    <alternativeName>
        <fullName evidence="5">PAX transactivation activation domain-interacting protein</fullName>
    </alternativeName>
</protein>
<dbReference type="HOGENOM" id="CLU_1769805_0_0_1"/>
<dbReference type="OrthoDB" id="342264at2759"/>
<dbReference type="InterPro" id="IPR051579">
    <property type="entry name" value="DDR_Transcriptional_Reg"/>
</dbReference>
<dbReference type="SUPFAM" id="SSF52113">
    <property type="entry name" value="BRCT domain"/>
    <property type="match status" value="1"/>
</dbReference>
<dbReference type="CDD" id="cd18432">
    <property type="entry name" value="BRCT_PAXIP1_rpt6_like"/>
    <property type="match status" value="1"/>
</dbReference>
<evidence type="ECO:0000256" key="3">
    <source>
        <dbReference type="ARBA" id="ARBA00023242"/>
    </source>
</evidence>
<dbReference type="InParanoid" id="E3MLW0"/>
<dbReference type="GO" id="GO:0044666">
    <property type="term" value="C:MLL3/4 complex"/>
    <property type="evidence" value="ECO:0007669"/>
    <property type="project" value="TreeGrafter"/>
</dbReference>
<dbReference type="AlphaFoldDB" id="E3MLW0"/>
<evidence type="ECO:0000259" key="7">
    <source>
        <dbReference type="PROSITE" id="PS50172"/>
    </source>
</evidence>
<name>E3MLW0_CAERE</name>
<dbReference type="PANTHER" id="PTHR23196">
    <property type="entry name" value="PAX TRANSCRIPTION ACTIVATION DOMAIN INTERACTING PROTEIN"/>
    <property type="match status" value="1"/>
</dbReference>
<keyword evidence="2" id="KW-0227">DNA damage</keyword>